<evidence type="ECO:0000313" key="3">
    <source>
        <dbReference type="Proteomes" id="UP000245647"/>
    </source>
</evidence>
<comment type="caution">
    <text evidence="2">The sequence shown here is derived from an EMBL/GenBank/DDBJ whole genome shotgun (WGS) entry which is preliminary data.</text>
</comment>
<dbReference type="Proteomes" id="UP000245647">
    <property type="component" value="Unassembled WGS sequence"/>
</dbReference>
<name>A0A2U2PC28_9SPHI</name>
<protein>
    <recommendedName>
        <fullName evidence="4">Peptidase S74 domain-containing protein</fullName>
    </recommendedName>
</protein>
<dbReference type="OrthoDB" id="680331at2"/>
<organism evidence="2 3">
    <name type="scientific">Pararcticibacter amylolyticus</name>
    <dbReference type="NCBI Taxonomy" id="2173175"/>
    <lineage>
        <taxon>Bacteria</taxon>
        <taxon>Pseudomonadati</taxon>
        <taxon>Bacteroidota</taxon>
        <taxon>Sphingobacteriia</taxon>
        <taxon>Sphingobacteriales</taxon>
        <taxon>Sphingobacteriaceae</taxon>
        <taxon>Pararcticibacter</taxon>
    </lineage>
</organism>
<evidence type="ECO:0000313" key="2">
    <source>
        <dbReference type="EMBL" id="PWG78957.1"/>
    </source>
</evidence>
<dbReference type="AlphaFoldDB" id="A0A2U2PC28"/>
<evidence type="ECO:0000256" key="1">
    <source>
        <dbReference type="SAM" id="SignalP"/>
    </source>
</evidence>
<feature type="signal peptide" evidence="1">
    <location>
        <begin position="1"/>
        <end position="31"/>
    </location>
</feature>
<gene>
    <name evidence="2" type="ORF">DDR33_20110</name>
</gene>
<keyword evidence="3" id="KW-1185">Reference proteome</keyword>
<dbReference type="EMBL" id="QEAS01000019">
    <property type="protein sequence ID" value="PWG78957.1"/>
    <property type="molecule type" value="Genomic_DNA"/>
</dbReference>
<reference evidence="2 3" key="1">
    <citation type="submission" date="2018-04" db="EMBL/GenBank/DDBJ databases">
        <title>Pedobacter chongqingensis sp. nov., isolated from a rottenly hemp rope.</title>
        <authorList>
            <person name="Cai Y."/>
        </authorList>
    </citation>
    <scope>NUCLEOTIDE SEQUENCE [LARGE SCALE GENOMIC DNA]</scope>
    <source>
        <strain evidence="2 3">FJ4-8</strain>
    </source>
</reference>
<accession>A0A2U2PC28</accession>
<feature type="chain" id="PRO_5015434212" description="Peptidase S74 domain-containing protein" evidence="1">
    <location>
        <begin position="32"/>
        <end position="304"/>
    </location>
</feature>
<sequence length="304" mass="33471">MKMNNSFSLIAKTKGIALVFLVVICVAKVHAQTLQTVTDNGNVTGNSLYIRTNNKENSSYQSLVVGQRPLNDGVASIWLTGNNGNQNGQFAAISHHSPDNSLRLHNNGEDKLTINAAGNIGVGTNVPIARLHIVNSPQDSDGNTLILGVTGGSNLRLGYNTEYSWIQSHGSKPLFINEYGNNTVLNRLDGNVGIGILNPTDKLSVNGNIRAREIKVENTNWPDYVFTAGHKLRSLPEVERFISDNQHLPEVPSAEEVREKGINLGEINAVLLKKIEELTLYLIEKDKEDKALKERIERLETEKE</sequence>
<dbReference type="RefSeq" id="WP_109417593.1">
    <property type="nucleotide sequence ID" value="NZ_QEAS01000019.1"/>
</dbReference>
<proteinExistence type="predicted"/>
<keyword evidence="1" id="KW-0732">Signal</keyword>
<evidence type="ECO:0008006" key="4">
    <source>
        <dbReference type="Google" id="ProtNLM"/>
    </source>
</evidence>